<proteinExistence type="predicted"/>
<sequence length="87" mass="10009">MRRFVRYGVRTSRVLIIKELSTKSNVCDCHFHEHDIDKWYVHTINGNTVQTTRGKWSLVDDAITVFFSNLPSYVSRPPPKKTKATGG</sequence>
<evidence type="ECO:0000313" key="2">
    <source>
        <dbReference type="Proteomes" id="UP000821853"/>
    </source>
</evidence>
<dbReference type="AlphaFoldDB" id="A0A9J6FN34"/>
<protein>
    <recommendedName>
        <fullName evidence="3">THAP-type domain-containing protein</fullName>
    </recommendedName>
</protein>
<name>A0A9J6FN34_HAELO</name>
<reference evidence="1 2" key="1">
    <citation type="journal article" date="2020" name="Cell">
        <title>Large-Scale Comparative Analyses of Tick Genomes Elucidate Their Genetic Diversity and Vector Capacities.</title>
        <authorList>
            <consortium name="Tick Genome and Microbiome Consortium (TIGMIC)"/>
            <person name="Jia N."/>
            <person name="Wang J."/>
            <person name="Shi W."/>
            <person name="Du L."/>
            <person name="Sun Y."/>
            <person name="Zhan W."/>
            <person name="Jiang J.F."/>
            <person name="Wang Q."/>
            <person name="Zhang B."/>
            <person name="Ji P."/>
            <person name="Bell-Sakyi L."/>
            <person name="Cui X.M."/>
            <person name="Yuan T.T."/>
            <person name="Jiang B.G."/>
            <person name="Yang W.F."/>
            <person name="Lam T.T."/>
            <person name="Chang Q.C."/>
            <person name="Ding S.J."/>
            <person name="Wang X.J."/>
            <person name="Zhu J.G."/>
            <person name="Ruan X.D."/>
            <person name="Zhao L."/>
            <person name="Wei J.T."/>
            <person name="Ye R.Z."/>
            <person name="Que T.C."/>
            <person name="Du C.H."/>
            <person name="Zhou Y.H."/>
            <person name="Cheng J.X."/>
            <person name="Dai P.F."/>
            <person name="Guo W.B."/>
            <person name="Han X.H."/>
            <person name="Huang E.J."/>
            <person name="Li L.F."/>
            <person name="Wei W."/>
            <person name="Gao Y.C."/>
            <person name="Liu J.Z."/>
            <person name="Shao H.Z."/>
            <person name="Wang X."/>
            <person name="Wang C.C."/>
            <person name="Yang T.C."/>
            <person name="Huo Q.B."/>
            <person name="Li W."/>
            <person name="Chen H.Y."/>
            <person name="Chen S.E."/>
            <person name="Zhou L.G."/>
            <person name="Ni X.B."/>
            <person name="Tian J.H."/>
            <person name="Sheng Y."/>
            <person name="Liu T."/>
            <person name="Pan Y.S."/>
            <person name="Xia L.Y."/>
            <person name="Li J."/>
            <person name="Zhao F."/>
            <person name="Cao W.C."/>
        </authorList>
    </citation>
    <scope>NUCLEOTIDE SEQUENCE [LARGE SCALE GENOMIC DNA]</scope>
    <source>
        <strain evidence="1">HaeL-2018</strain>
    </source>
</reference>
<dbReference type="VEuPathDB" id="VectorBase:HLOH_043694"/>
<gene>
    <name evidence="1" type="ORF">HPB48_013650</name>
</gene>
<dbReference type="OrthoDB" id="6764673at2759"/>
<dbReference type="Proteomes" id="UP000821853">
    <property type="component" value="Chromosome 2"/>
</dbReference>
<comment type="caution">
    <text evidence="1">The sequence shown here is derived from an EMBL/GenBank/DDBJ whole genome shotgun (WGS) entry which is preliminary data.</text>
</comment>
<keyword evidence="2" id="KW-1185">Reference proteome</keyword>
<accession>A0A9J6FN34</accession>
<dbReference type="EMBL" id="JABSTR010000004">
    <property type="protein sequence ID" value="KAH9367638.1"/>
    <property type="molecule type" value="Genomic_DNA"/>
</dbReference>
<evidence type="ECO:0000313" key="1">
    <source>
        <dbReference type="EMBL" id="KAH9367638.1"/>
    </source>
</evidence>
<evidence type="ECO:0008006" key="3">
    <source>
        <dbReference type="Google" id="ProtNLM"/>
    </source>
</evidence>
<organism evidence="1 2">
    <name type="scientific">Haemaphysalis longicornis</name>
    <name type="common">Bush tick</name>
    <dbReference type="NCBI Taxonomy" id="44386"/>
    <lineage>
        <taxon>Eukaryota</taxon>
        <taxon>Metazoa</taxon>
        <taxon>Ecdysozoa</taxon>
        <taxon>Arthropoda</taxon>
        <taxon>Chelicerata</taxon>
        <taxon>Arachnida</taxon>
        <taxon>Acari</taxon>
        <taxon>Parasitiformes</taxon>
        <taxon>Ixodida</taxon>
        <taxon>Ixodoidea</taxon>
        <taxon>Ixodidae</taxon>
        <taxon>Haemaphysalinae</taxon>
        <taxon>Haemaphysalis</taxon>
    </lineage>
</organism>